<dbReference type="Gene3D" id="1.10.510.10">
    <property type="entry name" value="Transferase(Phosphotransferase) domain 1"/>
    <property type="match status" value="1"/>
</dbReference>
<dbReference type="RefSeq" id="WP_316699761.1">
    <property type="nucleotide sequence ID" value="NZ_CP136336.1"/>
</dbReference>
<evidence type="ECO:0000313" key="7">
    <source>
        <dbReference type="EMBL" id="WOB07085.1"/>
    </source>
</evidence>
<protein>
    <submittedName>
        <fullName evidence="7">Serine/threonine-protein kinase</fullName>
        <ecNumber evidence="7">2.7.11.1</ecNumber>
    </submittedName>
</protein>
<feature type="region of interest" description="Disordered" evidence="5">
    <location>
        <begin position="458"/>
        <end position="480"/>
    </location>
</feature>
<dbReference type="SUPFAM" id="SSF56112">
    <property type="entry name" value="Protein kinase-like (PK-like)"/>
    <property type="match status" value="1"/>
</dbReference>
<dbReference type="Pfam" id="PF00069">
    <property type="entry name" value="Pkinase"/>
    <property type="match status" value="1"/>
</dbReference>
<gene>
    <name evidence="7" type="ORF">RXV79_19450</name>
</gene>
<name>A0ABZ0CQ42_9BURK</name>
<feature type="region of interest" description="Disordered" evidence="5">
    <location>
        <begin position="1"/>
        <end position="27"/>
    </location>
</feature>
<feature type="compositionally biased region" description="Pro residues" evidence="5">
    <location>
        <begin position="434"/>
        <end position="446"/>
    </location>
</feature>
<accession>A0ABZ0CQ42</accession>
<dbReference type="InterPro" id="IPR011009">
    <property type="entry name" value="Kinase-like_dom_sf"/>
</dbReference>
<feature type="compositionally biased region" description="Low complexity" evidence="5">
    <location>
        <begin position="419"/>
        <end position="433"/>
    </location>
</feature>
<keyword evidence="1 7" id="KW-0808">Transferase</keyword>
<sequence length="565" mass="59602">MTGPDSEPLPSVPSNPQLPPDSAPWVDTEEMSVDFPAATPQVTRTVTPAANGKGQDMATIGHIGRYALKYQIGEGGLGRVFAAHDPLLSRLIAIKTLNLEIAAEEREAFNALFLNEARAAGGLSHPHIVTVFDAGVSDQGAYIAMELLKGRDLRQLRLEGWKPTPTQAALIVRRVSDALAYAHSKGVVHRDIKPANIFMVGRTQPRVLDFGIARVAHQHENEGDIAGGSPYYMSPEQVQHAAVDRRTDVFSLGVVLYELLTGTRPFRGNSLQEITGAVVSLVPPKAHEVDASVPRALSEITAKAMEKNPDDRYRSARALSRELRHWLEEHAQQESQEAAEEGLAGGKKPVVWALAAVGALAVAATAWWALSSRGPAPDTAHEMAQAAAPVVAQVVTAPPAAAPEVASAPAPVVDNASPAVDPAASAAPTASLPAPAPAAAPVAPTPAPAPVQVAQVDKTEPAPAKAAAAKKETPKERRVREAREREARRASGAVAATGTLRIAVSPWGNVEVDGKPVGTTPPLNELTLSEGRHTITIRNDEFPPFSASVTIVPGQPVSLKHRFGS</sequence>
<reference evidence="7 8" key="1">
    <citation type="submission" date="2023-10" db="EMBL/GenBank/DDBJ databases">
        <title>Bacteria for the degradation of biodegradable plastic PBAT(Polybutylene adipate terephthalate).</title>
        <authorList>
            <person name="Weon H.-Y."/>
            <person name="Yeon J."/>
        </authorList>
    </citation>
    <scope>NUCLEOTIDE SEQUENCE [LARGE SCALE GENOMIC DNA]</scope>
    <source>
        <strain evidence="7 8">SBD 7-3</strain>
    </source>
</reference>
<keyword evidence="2" id="KW-0547">Nucleotide-binding</keyword>
<dbReference type="CDD" id="cd14014">
    <property type="entry name" value="STKc_PknB_like"/>
    <property type="match status" value="1"/>
</dbReference>
<evidence type="ECO:0000259" key="6">
    <source>
        <dbReference type="PROSITE" id="PS50011"/>
    </source>
</evidence>
<dbReference type="GO" id="GO:0004674">
    <property type="term" value="F:protein serine/threonine kinase activity"/>
    <property type="evidence" value="ECO:0007669"/>
    <property type="project" value="UniProtKB-EC"/>
</dbReference>
<dbReference type="Pfam" id="PF08308">
    <property type="entry name" value="PEGA"/>
    <property type="match status" value="1"/>
</dbReference>
<keyword evidence="4" id="KW-0067">ATP-binding</keyword>
<evidence type="ECO:0000256" key="5">
    <source>
        <dbReference type="SAM" id="MobiDB-lite"/>
    </source>
</evidence>
<evidence type="ECO:0000256" key="2">
    <source>
        <dbReference type="ARBA" id="ARBA00022741"/>
    </source>
</evidence>
<feature type="domain" description="Protein kinase" evidence="6">
    <location>
        <begin position="66"/>
        <end position="327"/>
    </location>
</feature>
<keyword evidence="3 7" id="KW-0418">Kinase</keyword>
<feature type="compositionally biased region" description="Pro residues" evidence="5">
    <location>
        <begin position="10"/>
        <end position="22"/>
    </location>
</feature>
<dbReference type="InterPro" id="IPR000719">
    <property type="entry name" value="Prot_kinase_dom"/>
</dbReference>
<dbReference type="PANTHER" id="PTHR43289">
    <property type="entry name" value="MITOGEN-ACTIVATED PROTEIN KINASE KINASE KINASE 20-RELATED"/>
    <property type="match status" value="1"/>
</dbReference>
<proteinExistence type="predicted"/>
<dbReference type="EC" id="2.7.11.1" evidence="7"/>
<dbReference type="PROSITE" id="PS50011">
    <property type="entry name" value="PROTEIN_KINASE_DOM"/>
    <property type="match status" value="1"/>
</dbReference>
<evidence type="ECO:0000256" key="1">
    <source>
        <dbReference type="ARBA" id="ARBA00022679"/>
    </source>
</evidence>
<keyword evidence="8" id="KW-1185">Reference proteome</keyword>
<evidence type="ECO:0000256" key="3">
    <source>
        <dbReference type="ARBA" id="ARBA00022777"/>
    </source>
</evidence>
<dbReference type="InterPro" id="IPR013229">
    <property type="entry name" value="PEGA"/>
</dbReference>
<dbReference type="EMBL" id="CP136336">
    <property type="protein sequence ID" value="WOB07085.1"/>
    <property type="molecule type" value="Genomic_DNA"/>
</dbReference>
<dbReference type="PROSITE" id="PS00108">
    <property type="entry name" value="PROTEIN_KINASE_ST"/>
    <property type="match status" value="1"/>
</dbReference>
<dbReference type="PANTHER" id="PTHR43289:SF6">
    <property type="entry name" value="SERINE_THREONINE-PROTEIN KINASE NEKL-3"/>
    <property type="match status" value="1"/>
</dbReference>
<evidence type="ECO:0000313" key="8">
    <source>
        <dbReference type="Proteomes" id="UP001303946"/>
    </source>
</evidence>
<feature type="region of interest" description="Disordered" evidence="5">
    <location>
        <begin position="419"/>
        <end position="446"/>
    </location>
</feature>
<organism evidence="7 8">
    <name type="scientific">Piscinibacter gummiphilus</name>
    <dbReference type="NCBI Taxonomy" id="946333"/>
    <lineage>
        <taxon>Bacteria</taxon>
        <taxon>Pseudomonadati</taxon>
        <taxon>Pseudomonadota</taxon>
        <taxon>Betaproteobacteria</taxon>
        <taxon>Burkholderiales</taxon>
        <taxon>Sphaerotilaceae</taxon>
        <taxon>Piscinibacter</taxon>
    </lineage>
</organism>
<dbReference type="Gene3D" id="3.30.200.20">
    <property type="entry name" value="Phosphorylase Kinase, domain 1"/>
    <property type="match status" value="1"/>
</dbReference>
<dbReference type="InterPro" id="IPR008271">
    <property type="entry name" value="Ser/Thr_kinase_AS"/>
</dbReference>
<evidence type="ECO:0000256" key="4">
    <source>
        <dbReference type="ARBA" id="ARBA00022840"/>
    </source>
</evidence>
<dbReference type="SMART" id="SM00220">
    <property type="entry name" value="S_TKc"/>
    <property type="match status" value="1"/>
</dbReference>
<feature type="compositionally biased region" description="Basic and acidic residues" evidence="5">
    <location>
        <begin position="469"/>
        <end position="480"/>
    </location>
</feature>
<dbReference type="Proteomes" id="UP001303946">
    <property type="component" value="Chromosome"/>
</dbReference>
<feature type="compositionally biased region" description="Low complexity" evidence="5">
    <location>
        <begin position="458"/>
        <end position="467"/>
    </location>
</feature>